<feature type="transmembrane region" description="Helical" evidence="1">
    <location>
        <begin position="100"/>
        <end position="118"/>
    </location>
</feature>
<proteinExistence type="predicted"/>
<feature type="transmembrane region" description="Helical" evidence="1">
    <location>
        <begin position="70"/>
        <end position="93"/>
    </location>
</feature>
<reference evidence="2 3" key="1">
    <citation type="journal article" date="2019" name="Int. J. Syst. Evol. Microbiol.">
        <title>The Global Catalogue of Microorganisms (GCM) 10K type strain sequencing project: providing services to taxonomists for standard genome sequencing and annotation.</title>
        <authorList>
            <consortium name="The Broad Institute Genomics Platform"/>
            <consortium name="The Broad Institute Genome Sequencing Center for Infectious Disease"/>
            <person name="Wu L."/>
            <person name="Ma J."/>
        </authorList>
    </citation>
    <scope>NUCLEOTIDE SEQUENCE [LARGE SCALE GENOMIC DNA]</scope>
    <source>
        <strain evidence="2 3">JCM 15421</strain>
    </source>
</reference>
<accession>A0ABN1IN64</accession>
<feature type="transmembrane region" description="Helical" evidence="1">
    <location>
        <begin position="165"/>
        <end position="185"/>
    </location>
</feature>
<feature type="transmembrane region" description="Helical" evidence="1">
    <location>
        <begin position="197"/>
        <end position="214"/>
    </location>
</feature>
<feature type="transmembrane region" description="Helical" evidence="1">
    <location>
        <begin position="15"/>
        <end position="33"/>
    </location>
</feature>
<evidence type="ECO:0000256" key="1">
    <source>
        <dbReference type="SAM" id="Phobius"/>
    </source>
</evidence>
<evidence type="ECO:0008006" key="4">
    <source>
        <dbReference type="Google" id="ProtNLM"/>
    </source>
</evidence>
<feature type="transmembrane region" description="Helical" evidence="1">
    <location>
        <begin position="366"/>
        <end position="391"/>
    </location>
</feature>
<sequence length="454" mass="49308">MNDAAASAARATPRWLPWLLALVGWAFDVAAYWPGQMSFDSAYAWWQARGGETTDIAPPVFVQVWRFCDALVAGPGLLFALHLALFWVGLALLARALRTGVLATLAAMLLLALAPAPLVLRGHVWTDVGLFCALTCATGALACAQVECRKRWLLLALPMLVYASALRHNALPAIVPLAAWFAWIMSYDALASAPARAPRVAWTTLALLVAFVAANQAVSATVQRRVLIWPSLAQWDLAAVSIATGRMLLPDFMIGPGLDVADLAQAFRGWSNTPMLANTRHGMRDPFMPAFAPEQLSALRHAWLEAIVSEPGAWLAHRWRLTRALFGTHEPDWPHELIYVDDEVGYRDNPPVACNRGALHAALMRVVAALVATPALAAWPYLMLGLAAGFVAWRRRATDAGRIAGLLLASAWLYALPLIVLAPSAELRYLGWPCVASLLACICVAFAPRPAVRW</sequence>
<dbReference type="RefSeq" id="WP_343791637.1">
    <property type="nucleotide sequence ID" value="NZ_BAAAEU010000015.1"/>
</dbReference>
<organism evidence="2 3">
    <name type="scientific">Dokdonella soli</name>
    <dbReference type="NCBI Taxonomy" id="529810"/>
    <lineage>
        <taxon>Bacteria</taxon>
        <taxon>Pseudomonadati</taxon>
        <taxon>Pseudomonadota</taxon>
        <taxon>Gammaproteobacteria</taxon>
        <taxon>Lysobacterales</taxon>
        <taxon>Rhodanobacteraceae</taxon>
        <taxon>Dokdonella</taxon>
    </lineage>
</organism>
<comment type="caution">
    <text evidence="2">The sequence shown here is derived from an EMBL/GenBank/DDBJ whole genome shotgun (WGS) entry which is preliminary data.</text>
</comment>
<evidence type="ECO:0000313" key="3">
    <source>
        <dbReference type="Proteomes" id="UP001501523"/>
    </source>
</evidence>
<keyword evidence="1" id="KW-0472">Membrane</keyword>
<keyword evidence="1" id="KW-0812">Transmembrane</keyword>
<feature type="transmembrane region" description="Helical" evidence="1">
    <location>
        <begin position="429"/>
        <end position="447"/>
    </location>
</feature>
<name>A0ABN1IN64_9GAMM</name>
<evidence type="ECO:0000313" key="2">
    <source>
        <dbReference type="EMBL" id="GAA0717841.1"/>
    </source>
</evidence>
<dbReference type="EMBL" id="BAAAEU010000015">
    <property type="protein sequence ID" value="GAA0717841.1"/>
    <property type="molecule type" value="Genomic_DNA"/>
</dbReference>
<keyword evidence="1" id="KW-1133">Transmembrane helix</keyword>
<dbReference type="Proteomes" id="UP001501523">
    <property type="component" value="Unassembled WGS sequence"/>
</dbReference>
<keyword evidence="3" id="KW-1185">Reference proteome</keyword>
<gene>
    <name evidence="2" type="ORF">GCM10009105_25190</name>
</gene>
<feature type="transmembrane region" description="Helical" evidence="1">
    <location>
        <begin position="124"/>
        <end position="144"/>
    </location>
</feature>
<protein>
    <recommendedName>
        <fullName evidence="4">Glycosyltransferase RgtA/B/C/D-like domain-containing protein</fullName>
    </recommendedName>
</protein>
<feature type="transmembrane region" description="Helical" evidence="1">
    <location>
        <begin position="403"/>
        <end position="423"/>
    </location>
</feature>